<dbReference type="AlphaFoldDB" id="A0A443QAC7"/>
<dbReference type="STRING" id="1965070.A0A443QAC7"/>
<accession>A0A443QAC7</accession>
<evidence type="ECO:0000256" key="1">
    <source>
        <dbReference type="ARBA" id="ARBA00023033"/>
    </source>
</evidence>
<dbReference type="SUPFAM" id="SSF48264">
    <property type="entry name" value="Cytochrome P450"/>
    <property type="match status" value="1"/>
</dbReference>
<dbReference type="PANTHER" id="PTHR24299:SF21">
    <property type="entry name" value="OS09G0441600 PROTEIN"/>
    <property type="match status" value="1"/>
</dbReference>
<dbReference type="InterPro" id="IPR036396">
    <property type="entry name" value="Cyt_P450_sf"/>
</dbReference>
<dbReference type="EMBL" id="NCKU01012776">
    <property type="protein sequence ID" value="RWR99986.1"/>
    <property type="molecule type" value="Genomic_DNA"/>
</dbReference>
<organism evidence="3 4">
    <name type="scientific">Dinothrombium tinctorium</name>
    <dbReference type="NCBI Taxonomy" id="1965070"/>
    <lineage>
        <taxon>Eukaryota</taxon>
        <taxon>Metazoa</taxon>
        <taxon>Ecdysozoa</taxon>
        <taxon>Arthropoda</taxon>
        <taxon>Chelicerata</taxon>
        <taxon>Arachnida</taxon>
        <taxon>Acari</taxon>
        <taxon>Acariformes</taxon>
        <taxon>Trombidiformes</taxon>
        <taxon>Prostigmata</taxon>
        <taxon>Anystina</taxon>
        <taxon>Parasitengona</taxon>
        <taxon>Trombidioidea</taxon>
        <taxon>Trombidiidae</taxon>
        <taxon>Dinothrombium</taxon>
    </lineage>
</organism>
<dbReference type="OrthoDB" id="6486579at2759"/>
<dbReference type="GO" id="GO:0004497">
    <property type="term" value="F:monooxygenase activity"/>
    <property type="evidence" value="ECO:0007669"/>
    <property type="project" value="UniProtKB-KW"/>
</dbReference>
<feature type="transmembrane region" description="Helical" evidence="2">
    <location>
        <begin position="12"/>
        <end position="30"/>
    </location>
</feature>
<name>A0A443QAC7_9ACAR</name>
<comment type="caution">
    <text evidence="3">The sequence shown here is derived from an EMBL/GenBank/DDBJ whole genome shotgun (WGS) entry which is preliminary data.</text>
</comment>
<proteinExistence type="predicted"/>
<reference evidence="3 4" key="1">
    <citation type="journal article" date="2018" name="Gigascience">
        <title>Genomes of trombidid mites reveal novel predicted allergens and laterally-transferred genes associated with secondary metabolism.</title>
        <authorList>
            <person name="Dong X."/>
            <person name="Chaisiri K."/>
            <person name="Xia D."/>
            <person name="Armstrong S.D."/>
            <person name="Fang Y."/>
            <person name="Donnelly M.J."/>
            <person name="Kadowaki T."/>
            <person name="McGarry J.W."/>
            <person name="Darby A.C."/>
            <person name="Makepeace B.L."/>
        </authorList>
    </citation>
    <scope>NUCLEOTIDE SEQUENCE [LARGE SCALE GENOMIC DNA]</scope>
    <source>
        <strain evidence="3">UoL-WK</strain>
    </source>
</reference>
<gene>
    <name evidence="3" type="ORF">B4U79_18725</name>
</gene>
<dbReference type="Proteomes" id="UP000285301">
    <property type="component" value="Unassembled WGS sequence"/>
</dbReference>
<dbReference type="GO" id="GO:0016705">
    <property type="term" value="F:oxidoreductase activity, acting on paired donors, with incorporation or reduction of molecular oxygen"/>
    <property type="evidence" value="ECO:0007669"/>
    <property type="project" value="InterPro"/>
</dbReference>
<dbReference type="GO" id="GO:0005506">
    <property type="term" value="F:iron ion binding"/>
    <property type="evidence" value="ECO:0007669"/>
    <property type="project" value="InterPro"/>
</dbReference>
<keyword evidence="2" id="KW-0812">Transmembrane</keyword>
<protein>
    <submittedName>
        <fullName evidence="3">Cytochrome P450 2J6-like protein</fullName>
    </submittedName>
</protein>
<keyword evidence="1" id="KW-0503">Monooxygenase</keyword>
<dbReference type="GO" id="GO:0020037">
    <property type="term" value="F:heme binding"/>
    <property type="evidence" value="ECO:0007669"/>
    <property type="project" value="InterPro"/>
</dbReference>
<sequence length="74" mass="8540">MESELEHLAKYALLSLIVTVFVFNLSKRLFRERRLPPGPWGLPIVGYLPFLGKKPFVKMKALAKKYGNVFSLKF</sequence>
<keyword evidence="1" id="KW-0560">Oxidoreductase</keyword>
<keyword evidence="2" id="KW-1133">Transmembrane helix</keyword>
<keyword evidence="4" id="KW-1185">Reference proteome</keyword>
<evidence type="ECO:0000313" key="3">
    <source>
        <dbReference type="EMBL" id="RWR99986.1"/>
    </source>
</evidence>
<dbReference type="PANTHER" id="PTHR24299">
    <property type="entry name" value="CYTOCHROME P450 FAMILY 1"/>
    <property type="match status" value="1"/>
</dbReference>
<keyword evidence="2" id="KW-0472">Membrane</keyword>
<evidence type="ECO:0000313" key="4">
    <source>
        <dbReference type="Proteomes" id="UP000285301"/>
    </source>
</evidence>
<evidence type="ECO:0000256" key="2">
    <source>
        <dbReference type="SAM" id="Phobius"/>
    </source>
</evidence>
<dbReference type="Gene3D" id="1.10.630.10">
    <property type="entry name" value="Cytochrome P450"/>
    <property type="match status" value="1"/>
</dbReference>